<sequence>MKKYIIWIFTFPIAAAIGLIAWRTYAGPSLQHFTPFVEQVRMRKVASEMNVRGFHAYQIEIFVGYKAQKPAWWGQDDGEIIGQTLTVTRGKSGPQLLSACFIGKNGTKYPWNISGQLPSLYSHDRDEYYVDCNVEVTNGFDVPNSTLVGVIKMGDGSCTSVRTPVSLAMRYSCQRTPLNP</sequence>
<accession>A0A402CZM8</accession>
<evidence type="ECO:0000313" key="2">
    <source>
        <dbReference type="Proteomes" id="UP000287394"/>
    </source>
</evidence>
<dbReference type="RefSeq" id="WP_119322748.1">
    <property type="nucleotide sequence ID" value="NZ_AP025739.1"/>
</dbReference>
<gene>
    <name evidence="1" type="ORF">CCAX7_59880</name>
</gene>
<name>A0A402CZM8_9BACT</name>
<dbReference type="KEGG" id="ccot:CCAX7_59880"/>
<organism evidence="1 2">
    <name type="scientific">Capsulimonas corticalis</name>
    <dbReference type="NCBI Taxonomy" id="2219043"/>
    <lineage>
        <taxon>Bacteria</taxon>
        <taxon>Bacillati</taxon>
        <taxon>Armatimonadota</taxon>
        <taxon>Armatimonadia</taxon>
        <taxon>Capsulimonadales</taxon>
        <taxon>Capsulimonadaceae</taxon>
        <taxon>Capsulimonas</taxon>
    </lineage>
</organism>
<dbReference type="AlphaFoldDB" id="A0A402CZM8"/>
<keyword evidence="2" id="KW-1185">Reference proteome</keyword>
<proteinExistence type="predicted"/>
<dbReference type="EMBL" id="AP025739">
    <property type="protein sequence ID" value="BDI33937.1"/>
    <property type="molecule type" value="Genomic_DNA"/>
</dbReference>
<dbReference type="Proteomes" id="UP000287394">
    <property type="component" value="Chromosome"/>
</dbReference>
<protein>
    <submittedName>
        <fullName evidence="1">Uncharacterized protein</fullName>
    </submittedName>
</protein>
<evidence type="ECO:0000313" key="1">
    <source>
        <dbReference type="EMBL" id="BDI33937.1"/>
    </source>
</evidence>
<reference evidence="1 2" key="1">
    <citation type="journal article" date="2019" name="Int. J. Syst. Evol. Microbiol.">
        <title>Capsulimonas corticalis gen. nov., sp. nov., an aerobic capsulated bacterium, of a novel bacterial order, Capsulimonadales ord. nov., of the class Armatimonadia of the phylum Armatimonadetes.</title>
        <authorList>
            <person name="Li J."/>
            <person name="Kudo C."/>
            <person name="Tonouchi A."/>
        </authorList>
    </citation>
    <scope>NUCLEOTIDE SEQUENCE [LARGE SCALE GENOMIC DNA]</scope>
    <source>
        <strain evidence="1 2">AX-7</strain>
    </source>
</reference>